<dbReference type="EMBL" id="PSKQ01000021">
    <property type="protein sequence ID" value="MBE8721379.1"/>
    <property type="molecule type" value="Genomic_DNA"/>
</dbReference>
<reference evidence="2 3" key="1">
    <citation type="submission" date="2018-02" db="EMBL/GenBank/DDBJ databases">
        <title>Sphingobacterium KA21.</title>
        <authorList>
            <person name="Vasarhelyi B.M."/>
            <person name="Deshmukh S."/>
            <person name="Balint B."/>
            <person name="Kukolya J."/>
        </authorList>
    </citation>
    <scope>NUCLEOTIDE SEQUENCE [LARGE SCALE GENOMIC DNA]</scope>
    <source>
        <strain evidence="2 3">Ka21</strain>
    </source>
</reference>
<dbReference type="Pfam" id="PF17761">
    <property type="entry name" value="DUF1016_N"/>
    <property type="match status" value="1"/>
</dbReference>
<name>A0ABR9T7Q1_9SPHI</name>
<evidence type="ECO:0000313" key="2">
    <source>
        <dbReference type="EMBL" id="MBE8721379.1"/>
    </source>
</evidence>
<dbReference type="Proteomes" id="UP000618319">
    <property type="component" value="Unassembled WGS sequence"/>
</dbReference>
<feature type="domain" description="YhcG N-terminal" evidence="1">
    <location>
        <begin position="7"/>
        <end position="172"/>
    </location>
</feature>
<evidence type="ECO:0000313" key="3">
    <source>
        <dbReference type="Proteomes" id="UP000618319"/>
    </source>
</evidence>
<accession>A0ABR9T7Q1</accession>
<dbReference type="InterPro" id="IPR053148">
    <property type="entry name" value="PD-DEXK-like_domain"/>
</dbReference>
<sequence length="206" mass="24049">MDKRFSDIIQLIQQSRNSAIKAVNVQLINLYWNVGSYIKDKPAVAGWGDKTVEELATFVQKNNPELKGFNRRGLYRIIQFYETYAPSKLIISTEQQTLSNDNSKIVSSVRTQFEPKNIRNTILVQLSWTHHRTIFSRCKMEEEREFYIRLCIRENYSVRELDRQISASLFERTMIGNSKLSPEAKAIHIDIASTFKDSYVLEFLNV</sequence>
<dbReference type="PANTHER" id="PTHR30547:SF5">
    <property type="entry name" value="NUCLEASE YHCG-RELATED"/>
    <property type="match status" value="1"/>
</dbReference>
<proteinExistence type="predicted"/>
<keyword evidence="3" id="KW-1185">Reference proteome</keyword>
<organism evidence="2 3">
    <name type="scientific">Sphingobacterium pedocola</name>
    <dbReference type="NCBI Taxonomy" id="2082722"/>
    <lineage>
        <taxon>Bacteria</taxon>
        <taxon>Pseudomonadati</taxon>
        <taxon>Bacteroidota</taxon>
        <taxon>Sphingobacteriia</taxon>
        <taxon>Sphingobacteriales</taxon>
        <taxon>Sphingobacteriaceae</taxon>
        <taxon>Sphingobacterium</taxon>
    </lineage>
</organism>
<dbReference type="InterPro" id="IPR041527">
    <property type="entry name" value="YhcG_N"/>
</dbReference>
<dbReference type="PANTHER" id="PTHR30547">
    <property type="entry name" value="UNCHARACTERIZED PROTEIN YHCG-RELATED"/>
    <property type="match status" value="1"/>
</dbReference>
<evidence type="ECO:0000259" key="1">
    <source>
        <dbReference type="Pfam" id="PF17761"/>
    </source>
</evidence>
<comment type="caution">
    <text evidence="2">The sequence shown here is derived from an EMBL/GenBank/DDBJ whole genome shotgun (WGS) entry which is preliminary data.</text>
</comment>
<protein>
    <recommendedName>
        <fullName evidence="1">YhcG N-terminal domain-containing protein</fullName>
    </recommendedName>
</protein>
<gene>
    <name evidence="2" type="ORF">C4F40_11665</name>
</gene>
<dbReference type="RefSeq" id="WP_196939344.1">
    <property type="nucleotide sequence ID" value="NZ_MU158690.1"/>
</dbReference>